<keyword evidence="1" id="KW-0472">Membrane</keyword>
<reference evidence="2" key="1">
    <citation type="submission" date="2018-11" db="EMBL/GenBank/DDBJ databases">
        <authorList>
            <consortium name="Genoscope - CEA"/>
            <person name="William W."/>
        </authorList>
    </citation>
    <scope>NUCLEOTIDE SEQUENCE</scope>
</reference>
<proteinExistence type="predicted"/>
<evidence type="ECO:0000256" key="1">
    <source>
        <dbReference type="SAM" id="Phobius"/>
    </source>
</evidence>
<gene>
    <name evidence="2" type="ORF">BRAA07T28225Z</name>
</gene>
<keyword evidence="1" id="KW-0812">Transmembrane</keyword>
<evidence type="ECO:0000313" key="2">
    <source>
        <dbReference type="EMBL" id="VDC95859.1"/>
    </source>
</evidence>
<dbReference type="AlphaFoldDB" id="A0A3P6B498"/>
<name>A0A3P6B498_BRACM</name>
<dbReference type="EMBL" id="LR031574">
    <property type="protein sequence ID" value="VDC95859.1"/>
    <property type="molecule type" value="Genomic_DNA"/>
</dbReference>
<sequence>MSSCSLSLSSAKLAMKMLLKSGFLNSDITLLVFQSSLLEQSLIFEMISSTLLSTLELCLYLLLRVKN</sequence>
<protein>
    <submittedName>
        <fullName evidence="2">Uncharacterized protein</fullName>
    </submittedName>
</protein>
<organism evidence="2">
    <name type="scientific">Brassica campestris</name>
    <name type="common">Field mustard</name>
    <dbReference type="NCBI Taxonomy" id="3711"/>
    <lineage>
        <taxon>Eukaryota</taxon>
        <taxon>Viridiplantae</taxon>
        <taxon>Streptophyta</taxon>
        <taxon>Embryophyta</taxon>
        <taxon>Tracheophyta</taxon>
        <taxon>Spermatophyta</taxon>
        <taxon>Magnoliopsida</taxon>
        <taxon>eudicotyledons</taxon>
        <taxon>Gunneridae</taxon>
        <taxon>Pentapetalae</taxon>
        <taxon>rosids</taxon>
        <taxon>malvids</taxon>
        <taxon>Brassicales</taxon>
        <taxon>Brassicaceae</taxon>
        <taxon>Brassiceae</taxon>
        <taxon>Brassica</taxon>
    </lineage>
</organism>
<accession>A0A3P6B498</accession>
<keyword evidence="1" id="KW-1133">Transmembrane helix</keyword>
<feature type="transmembrane region" description="Helical" evidence="1">
    <location>
        <begin position="42"/>
        <end position="63"/>
    </location>
</feature>